<dbReference type="PANTHER" id="PTHR11575:SF24">
    <property type="entry name" value="5'-NUCLEOTIDASE"/>
    <property type="match status" value="1"/>
</dbReference>
<dbReference type="Gene3D" id="3.60.21.10">
    <property type="match status" value="1"/>
</dbReference>
<dbReference type="GO" id="GO:0009166">
    <property type="term" value="P:nucleotide catabolic process"/>
    <property type="evidence" value="ECO:0007669"/>
    <property type="project" value="InterPro"/>
</dbReference>
<dbReference type="InterPro" id="IPR006179">
    <property type="entry name" value="5_nucleotidase/apyrase"/>
</dbReference>
<sequence>MKIQKLTKVILFAMIILTAGLLAQNKKLYILHTNNTNGALENCYCPDHPFGAVEKRSVYVSDFIKKHPNSILLDAGDIFTMTHRSYKDSLMAEAYKFLPYDAILLGDQELTMDPGELDDLTKKMDVSVVITNLKRKGVRPYKILERDGVRIAILGVMDEYAIKYYSKEIQEKIELSDPIESIKKEMGRLSNRADIFVLLSHHGLDIDKSIAEKIDGLDIIVGSHSQSAIEEPSEVNGTLIVQAGKAGYYIGVVTIFMKDGKIVEKTGKIDTMKFKMPDDPRVMELIEEYEKTTGRMNRNKQKMMKGKD</sequence>
<organism evidence="1">
    <name type="scientific">marine metagenome</name>
    <dbReference type="NCBI Taxonomy" id="408172"/>
    <lineage>
        <taxon>unclassified sequences</taxon>
        <taxon>metagenomes</taxon>
        <taxon>ecological metagenomes</taxon>
    </lineage>
</organism>
<dbReference type="AlphaFoldDB" id="A0A381XX47"/>
<dbReference type="PANTHER" id="PTHR11575">
    <property type="entry name" value="5'-NUCLEOTIDASE-RELATED"/>
    <property type="match status" value="1"/>
</dbReference>
<dbReference type="SUPFAM" id="SSF56300">
    <property type="entry name" value="Metallo-dependent phosphatases"/>
    <property type="match status" value="1"/>
</dbReference>
<protein>
    <recommendedName>
        <fullName evidence="2">Calcineurin-like phosphoesterase domain-containing protein</fullName>
    </recommendedName>
</protein>
<reference evidence="1" key="1">
    <citation type="submission" date="2018-05" db="EMBL/GenBank/DDBJ databases">
        <authorList>
            <person name="Lanie J.A."/>
            <person name="Ng W.-L."/>
            <person name="Kazmierczak K.M."/>
            <person name="Andrzejewski T.M."/>
            <person name="Davidsen T.M."/>
            <person name="Wayne K.J."/>
            <person name="Tettelin H."/>
            <person name="Glass J.I."/>
            <person name="Rusch D."/>
            <person name="Podicherti R."/>
            <person name="Tsui H.-C.T."/>
            <person name="Winkler M.E."/>
        </authorList>
    </citation>
    <scope>NUCLEOTIDE SEQUENCE</scope>
</reference>
<dbReference type="PRINTS" id="PR01607">
    <property type="entry name" value="APYRASEFAMLY"/>
</dbReference>
<proteinExistence type="predicted"/>
<name>A0A381XX47_9ZZZZ</name>
<evidence type="ECO:0008006" key="2">
    <source>
        <dbReference type="Google" id="ProtNLM"/>
    </source>
</evidence>
<accession>A0A381XX47</accession>
<gene>
    <name evidence="1" type="ORF">METZ01_LOCUS122182</name>
</gene>
<dbReference type="InterPro" id="IPR029052">
    <property type="entry name" value="Metallo-depent_PP-like"/>
</dbReference>
<dbReference type="GO" id="GO:0016787">
    <property type="term" value="F:hydrolase activity"/>
    <property type="evidence" value="ECO:0007669"/>
    <property type="project" value="InterPro"/>
</dbReference>
<dbReference type="EMBL" id="UINC01016698">
    <property type="protein sequence ID" value="SVA69328.1"/>
    <property type="molecule type" value="Genomic_DNA"/>
</dbReference>
<evidence type="ECO:0000313" key="1">
    <source>
        <dbReference type="EMBL" id="SVA69328.1"/>
    </source>
</evidence>